<organism evidence="9 10">
    <name type="scientific">Methermicoccus shengliensis</name>
    <dbReference type="NCBI Taxonomy" id="660064"/>
    <lineage>
        <taxon>Archaea</taxon>
        <taxon>Methanobacteriati</taxon>
        <taxon>Methanobacteriota</taxon>
        <taxon>Stenosarchaea group</taxon>
        <taxon>Methanomicrobia</taxon>
        <taxon>Methanosarcinales</taxon>
        <taxon>Methermicoccaceae</taxon>
        <taxon>Methermicoccus</taxon>
    </lineage>
</organism>
<dbReference type="InterPro" id="IPR006067">
    <property type="entry name" value="NO2/SO3_Rdtase_4Fe4S_dom"/>
</dbReference>
<dbReference type="SUPFAM" id="SSF56014">
    <property type="entry name" value="Nitrite and sulphite reductase 4Fe-4S domain-like"/>
    <property type="match status" value="1"/>
</dbReference>
<keyword evidence="5" id="KW-0408">Iron</keyword>
<dbReference type="AlphaFoldDB" id="A0A832RWW4"/>
<dbReference type="Pfam" id="PF01077">
    <property type="entry name" value="NIR_SIR"/>
    <property type="match status" value="1"/>
</dbReference>
<evidence type="ECO:0000256" key="1">
    <source>
        <dbReference type="ARBA" id="ARBA00022485"/>
    </source>
</evidence>
<comment type="caution">
    <text evidence="9">The sequence shown here is derived from an EMBL/GenBank/DDBJ whole genome shotgun (WGS) entry which is preliminary data.</text>
</comment>
<feature type="domain" description="Nitrite/sulphite reductase 4Fe-4S" evidence="7">
    <location>
        <begin position="86"/>
        <end position="219"/>
    </location>
</feature>
<dbReference type="RefSeq" id="WP_042686576.1">
    <property type="nucleotide sequence ID" value="NZ_DUIH01000014.1"/>
</dbReference>
<evidence type="ECO:0000256" key="2">
    <source>
        <dbReference type="ARBA" id="ARBA00022617"/>
    </source>
</evidence>
<dbReference type="InterPro" id="IPR005117">
    <property type="entry name" value="NiRdtase/SiRdtase_haem-b_fer"/>
</dbReference>
<evidence type="ECO:0000259" key="8">
    <source>
        <dbReference type="Pfam" id="PF03460"/>
    </source>
</evidence>
<keyword evidence="3" id="KW-0479">Metal-binding</keyword>
<dbReference type="PRINTS" id="PR00397">
    <property type="entry name" value="SIROHAEM"/>
</dbReference>
<evidence type="ECO:0000256" key="6">
    <source>
        <dbReference type="ARBA" id="ARBA00023014"/>
    </source>
</evidence>
<dbReference type="InterPro" id="IPR045854">
    <property type="entry name" value="NO2/SO3_Rdtase_4Fe4S_sf"/>
</dbReference>
<dbReference type="GO" id="GO:0051539">
    <property type="term" value="F:4 iron, 4 sulfur cluster binding"/>
    <property type="evidence" value="ECO:0007669"/>
    <property type="project" value="UniProtKB-KW"/>
</dbReference>
<evidence type="ECO:0000313" key="9">
    <source>
        <dbReference type="EMBL" id="HIH69866.1"/>
    </source>
</evidence>
<dbReference type="GO" id="GO:0046872">
    <property type="term" value="F:metal ion binding"/>
    <property type="evidence" value="ECO:0007669"/>
    <property type="project" value="UniProtKB-KW"/>
</dbReference>
<protein>
    <submittedName>
        <fullName evidence="9">NAD(P)/FAD-dependent oxidoreductase</fullName>
    </submittedName>
</protein>
<keyword evidence="6" id="KW-0411">Iron-sulfur</keyword>
<keyword evidence="2" id="KW-0349">Heme</keyword>
<keyword evidence="4" id="KW-0560">Oxidoreductase</keyword>
<keyword evidence="1" id="KW-0004">4Fe-4S</keyword>
<name>A0A832RWW4_9EURY</name>
<evidence type="ECO:0000256" key="5">
    <source>
        <dbReference type="ARBA" id="ARBA00023004"/>
    </source>
</evidence>
<reference evidence="9" key="1">
    <citation type="journal article" date="2020" name="bioRxiv">
        <title>A rank-normalized archaeal taxonomy based on genome phylogeny resolves widespread incomplete and uneven classifications.</title>
        <authorList>
            <person name="Rinke C."/>
            <person name="Chuvochina M."/>
            <person name="Mussig A.J."/>
            <person name="Chaumeil P.-A."/>
            <person name="Waite D.W."/>
            <person name="Whitman W.B."/>
            <person name="Parks D.H."/>
            <person name="Hugenholtz P."/>
        </authorList>
    </citation>
    <scope>NUCLEOTIDE SEQUENCE</scope>
    <source>
        <strain evidence="9">UBA12518</strain>
    </source>
</reference>
<proteinExistence type="predicted"/>
<dbReference type="InterPro" id="IPR006066">
    <property type="entry name" value="NO2/SO3_Rdtase_FeS/sirohaem_BS"/>
</dbReference>
<feature type="domain" description="Nitrite/Sulfite reductase ferredoxin-like" evidence="8">
    <location>
        <begin position="13"/>
        <end position="75"/>
    </location>
</feature>
<dbReference type="InterPro" id="IPR052034">
    <property type="entry name" value="NasD-like"/>
</dbReference>
<dbReference type="Gene3D" id="3.30.413.10">
    <property type="entry name" value="Sulfite Reductase Hemoprotein, domain 1"/>
    <property type="match status" value="1"/>
</dbReference>
<dbReference type="InterPro" id="IPR036136">
    <property type="entry name" value="Nit/Sulf_reduc_fer-like_dom_sf"/>
</dbReference>
<dbReference type="PIRSF" id="PIRSF037487">
    <property type="entry name" value="Sulfite_red_assimil"/>
    <property type="match status" value="1"/>
</dbReference>
<dbReference type="Proteomes" id="UP000600363">
    <property type="component" value="Unassembled WGS sequence"/>
</dbReference>
<evidence type="ECO:0000259" key="7">
    <source>
        <dbReference type="Pfam" id="PF01077"/>
    </source>
</evidence>
<dbReference type="InterPro" id="IPR017220">
    <property type="entry name" value="Sulphite_reductase_assimil"/>
</dbReference>
<evidence type="ECO:0000256" key="3">
    <source>
        <dbReference type="ARBA" id="ARBA00022723"/>
    </source>
</evidence>
<dbReference type="GO" id="GO:0016491">
    <property type="term" value="F:oxidoreductase activity"/>
    <property type="evidence" value="ECO:0007669"/>
    <property type="project" value="UniProtKB-KW"/>
</dbReference>
<dbReference type="Pfam" id="PF03460">
    <property type="entry name" value="NIR_SIR_ferr"/>
    <property type="match status" value="1"/>
</dbReference>
<dbReference type="PROSITE" id="PS00365">
    <property type="entry name" value="NIR_SIR"/>
    <property type="match status" value="1"/>
</dbReference>
<dbReference type="PANTHER" id="PTHR43809">
    <property type="entry name" value="NITRITE REDUCTASE (NADH) LARGE SUBUNIT"/>
    <property type="match status" value="1"/>
</dbReference>
<gene>
    <name evidence="9" type="ORF">HA299_04515</name>
</gene>
<dbReference type="SUPFAM" id="SSF55124">
    <property type="entry name" value="Nitrite/Sulfite reductase N-terminal domain-like"/>
    <property type="match status" value="1"/>
</dbReference>
<sequence>MAEEEFMETRSIRQRDGTYAIVPRIPGGIATPELLRKIADVAEKYGCAAIKLTGAQRMALVGLKEEDVDRAWDDLGIKPAAADRLCVRSVKLCPGDTFCKFGLQDSVGLGLALDERYHGLELPSKFKIGVSGCPNSCAEAIVKDLGFIGTKNGFTCYVGGTAGRKPRLGEVLVEGLDKGQALELADRVIRHYKENAKKGQRLGAYIDSIGGIEEFRRLVL</sequence>
<accession>A0A832RWW4</accession>
<dbReference type="Gene3D" id="3.90.480.10">
    <property type="entry name" value="Sulfite Reductase Hemoprotein,Domain 2"/>
    <property type="match status" value="1"/>
</dbReference>
<evidence type="ECO:0000313" key="10">
    <source>
        <dbReference type="Proteomes" id="UP000600363"/>
    </source>
</evidence>
<dbReference type="GO" id="GO:0020037">
    <property type="term" value="F:heme binding"/>
    <property type="evidence" value="ECO:0007669"/>
    <property type="project" value="InterPro"/>
</dbReference>
<dbReference type="PANTHER" id="PTHR43809:SF1">
    <property type="entry name" value="NITRITE REDUCTASE (NADH) LARGE SUBUNIT"/>
    <property type="match status" value="1"/>
</dbReference>
<dbReference type="EMBL" id="DUIH01000014">
    <property type="protein sequence ID" value="HIH69866.1"/>
    <property type="molecule type" value="Genomic_DNA"/>
</dbReference>
<evidence type="ECO:0000256" key="4">
    <source>
        <dbReference type="ARBA" id="ARBA00023002"/>
    </source>
</evidence>